<dbReference type="EMBL" id="JH717839">
    <property type="protein sequence ID" value="EWZ01347.1"/>
    <property type="molecule type" value="Genomic_DNA"/>
</dbReference>
<gene>
    <name evidence="2" type="ORF">FOYG_00991</name>
</gene>
<dbReference type="AlphaFoldDB" id="W9J900"/>
<evidence type="ECO:0000313" key="2">
    <source>
        <dbReference type="EMBL" id="EWZ01347.1"/>
    </source>
</evidence>
<feature type="region of interest" description="Disordered" evidence="1">
    <location>
        <begin position="118"/>
        <end position="139"/>
    </location>
</feature>
<accession>W9J900</accession>
<dbReference type="HOGENOM" id="CLU_1045981_0_0_1"/>
<organism evidence="2 3">
    <name type="scientific">Fusarium oxysporum NRRL 32931</name>
    <dbReference type="NCBI Taxonomy" id="660029"/>
    <lineage>
        <taxon>Eukaryota</taxon>
        <taxon>Fungi</taxon>
        <taxon>Dikarya</taxon>
        <taxon>Ascomycota</taxon>
        <taxon>Pezizomycotina</taxon>
        <taxon>Sordariomycetes</taxon>
        <taxon>Hypocreomycetidae</taxon>
        <taxon>Hypocreales</taxon>
        <taxon>Nectriaceae</taxon>
        <taxon>Fusarium</taxon>
        <taxon>Fusarium oxysporum species complex</taxon>
    </lineage>
</organism>
<dbReference type="OrthoDB" id="9984533at2759"/>
<proteinExistence type="predicted"/>
<evidence type="ECO:0000313" key="3">
    <source>
        <dbReference type="Proteomes" id="UP000030753"/>
    </source>
</evidence>
<reference evidence="2 3" key="1">
    <citation type="submission" date="2011-06" db="EMBL/GenBank/DDBJ databases">
        <title>The Genome Sequence of Fusarium oxysporum FOSC 3-a.</title>
        <authorList>
            <consortium name="The Broad Institute Genome Sequencing Platform"/>
            <person name="Ma L.-J."/>
            <person name="Gale L.R."/>
            <person name="Schwartz D.C."/>
            <person name="Zhou S."/>
            <person name="Corby-Kistler H."/>
            <person name="Young S.K."/>
            <person name="Zeng Q."/>
            <person name="Gargeya S."/>
            <person name="Fitzgerald M."/>
            <person name="Haas B."/>
            <person name="Abouelleil A."/>
            <person name="Alvarado L."/>
            <person name="Arachchi H.M."/>
            <person name="Berlin A."/>
            <person name="Brown A."/>
            <person name="Chapman S.B."/>
            <person name="Chen Z."/>
            <person name="Dunbar C."/>
            <person name="Freedman E."/>
            <person name="Gearin G."/>
            <person name="Gellesch M."/>
            <person name="Goldberg J."/>
            <person name="Griggs A."/>
            <person name="Gujja S."/>
            <person name="Heiman D."/>
            <person name="Howarth C."/>
            <person name="Larson L."/>
            <person name="Lui A."/>
            <person name="MacDonald P.J.P."/>
            <person name="Mehta T."/>
            <person name="Montmayeur A."/>
            <person name="Murphy C."/>
            <person name="Neiman D."/>
            <person name="Pearson M."/>
            <person name="Priest M."/>
            <person name="Roberts A."/>
            <person name="Saif S."/>
            <person name="Shea T."/>
            <person name="Shenoy N."/>
            <person name="Sisk P."/>
            <person name="Stolte C."/>
            <person name="Sykes S."/>
            <person name="Wortman J."/>
            <person name="Nusbaum C."/>
            <person name="Birren B."/>
        </authorList>
    </citation>
    <scope>NUCLEOTIDE SEQUENCE [LARGE SCALE GENOMIC DNA]</scope>
    <source>
        <strain evidence="3">FOSC 3-a</strain>
    </source>
</reference>
<sequence length="266" mass="30683">MALYAIHQGAWRNQRKKRKQGKYSVLKDSSDRVWENKFSTEFTWILEFLPSKEESERRQVDRFLCCKVINDLGSGRGFDAFKARGDRVTLRALHNRRRLWNFFSKIIEEYLPLSKQHSAPKPKAESLPEVSKSTSTPMASTLVHKSTPTAIDIFKRPLKGSKPWPYDPNELRNKSPIQARSMENLTLAARNSDLHHAVCFGVDANTQGFDIHFEDNGRKWSHCIGSRSTVMRYLYFDKLLPFPDKIILAAYLPYKSMIFPTIGAIS</sequence>
<protein>
    <submittedName>
        <fullName evidence="2">Uncharacterized protein</fullName>
    </submittedName>
</protein>
<dbReference type="Proteomes" id="UP000030753">
    <property type="component" value="Unassembled WGS sequence"/>
</dbReference>
<evidence type="ECO:0000256" key="1">
    <source>
        <dbReference type="SAM" id="MobiDB-lite"/>
    </source>
</evidence>
<name>W9J900_FUSOX</name>